<evidence type="ECO:0000256" key="9">
    <source>
        <dbReference type="ARBA" id="ARBA00023235"/>
    </source>
</evidence>
<evidence type="ECO:0000256" key="2">
    <source>
        <dbReference type="ARBA" id="ARBA00001913"/>
    </source>
</evidence>
<dbReference type="Proteomes" id="UP001485459">
    <property type="component" value="Chromosome"/>
</dbReference>
<evidence type="ECO:0000256" key="3">
    <source>
        <dbReference type="ARBA" id="ARBA00005028"/>
    </source>
</evidence>
<evidence type="ECO:0000256" key="10">
    <source>
        <dbReference type="ARBA" id="ARBA00023277"/>
    </source>
</evidence>
<keyword evidence="10 11" id="KW-0119">Carbohydrate metabolism</keyword>
<dbReference type="Gene3D" id="2.70.98.10">
    <property type="match status" value="1"/>
</dbReference>
<dbReference type="InterPro" id="IPR018052">
    <property type="entry name" value="Ald1_epimerase_CS"/>
</dbReference>
<dbReference type="PIRSF" id="PIRSF005096">
    <property type="entry name" value="GALM"/>
    <property type="match status" value="1"/>
</dbReference>
<dbReference type="PANTHER" id="PTHR10091">
    <property type="entry name" value="ALDOSE-1-EPIMERASE"/>
    <property type="match status" value="1"/>
</dbReference>
<dbReference type="Pfam" id="PF01263">
    <property type="entry name" value="Aldose_epim"/>
    <property type="match status" value="1"/>
</dbReference>
<dbReference type="EMBL" id="CP149822">
    <property type="protein sequence ID" value="WZN42171.1"/>
    <property type="molecule type" value="Genomic_DNA"/>
</dbReference>
<keyword evidence="13" id="KW-1185">Reference proteome</keyword>
<sequence length="375" mass="40259">MKKLSTLMALSTGGIMAFTACGDGGQKAAAVSLTSSKYGETGGAEVTQYTLTNANGMIVKVLNYGGVITDIITPDKNGAPGNVVLSFDSLSGYLQPGNPYFGTLVGRYANRIAKAQFSLDSVTYKLAANNNGNTLHGGIKGFDKVIWKATPQPGDSSILLEYRSADGEEGYPGNLDVKVVYTLTADNALQIDYTATTDKATPVNLTNHSYFNLSAGQSQDILGHELQLRAPRYTPVDETLIPVGRLDSVAGTPMDFTTPHKVGERISQVQGGYDHNWVLEEGEGLQEFGMLYDSVSGRVMTVATTEPGVQFYSGNFLDGSLSNTRNKAVYGKHAGMCLETQHFPDSPNQPSFPSAILRPGETYKQTTVYKFGVRK</sequence>
<dbReference type="InterPro" id="IPR015443">
    <property type="entry name" value="Aldose_1-epimerase"/>
</dbReference>
<dbReference type="RefSeq" id="WP_341837007.1">
    <property type="nucleotide sequence ID" value="NZ_CP149822.1"/>
</dbReference>
<dbReference type="PROSITE" id="PS51257">
    <property type="entry name" value="PROKAR_LIPOPROTEIN"/>
    <property type="match status" value="1"/>
</dbReference>
<organism evidence="12 13">
    <name type="scientific">Chitinophaga pollutisoli</name>
    <dbReference type="NCBI Taxonomy" id="3133966"/>
    <lineage>
        <taxon>Bacteria</taxon>
        <taxon>Pseudomonadati</taxon>
        <taxon>Bacteroidota</taxon>
        <taxon>Chitinophagia</taxon>
        <taxon>Chitinophagales</taxon>
        <taxon>Chitinophagaceae</taxon>
        <taxon>Chitinophaga</taxon>
    </lineage>
</organism>
<keyword evidence="9 11" id="KW-0413">Isomerase</keyword>
<gene>
    <name evidence="12" type="ORF">WJU16_03860</name>
</gene>
<comment type="pathway">
    <text evidence="3 11">Carbohydrate metabolism; hexose metabolism.</text>
</comment>
<dbReference type="SUPFAM" id="SSF74650">
    <property type="entry name" value="Galactose mutarotase-like"/>
    <property type="match status" value="1"/>
</dbReference>
<evidence type="ECO:0000313" key="12">
    <source>
        <dbReference type="EMBL" id="WZN42171.1"/>
    </source>
</evidence>
<protein>
    <recommendedName>
        <fullName evidence="7 11">Aldose 1-epimerase</fullName>
        <ecNumber evidence="6 11">5.1.3.3</ecNumber>
    </recommendedName>
</protein>
<evidence type="ECO:0000256" key="1">
    <source>
        <dbReference type="ARBA" id="ARBA00001614"/>
    </source>
</evidence>
<comment type="catalytic activity">
    <reaction evidence="1 11">
        <text>alpha-D-glucose = beta-D-glucose</text>
        <dbReference type="Rhea" id="RHEA:10264"/>
        <dbReference type="ChEBI" id="CHEBI:15903"/>
        <dbReference type="ChEBI" id="CHEBI:17925"/>
        <dbReference type="EC" id="5.1.3.3"/>
    </reaction>
</comment>
<keyword evidence="8" id="KW-0106">Calcium</keyword>
<evidence type="ECO:0000256" key="6">
    <source>
        <dbReference type="ARBA" id="ARBA00013185"/>
    </source>
</evidence>
<evidence type="ECO:0000313" key="13">
    <source>
        <dbReference type="Proteomes" id="UP001485459"/>
    </source>
</evidence>
<comment type="subunit">
    <text evidence="5">Monomer.</text>
</comment>
<evidence type="ECO:0000256" key="11">
    <source>
        <dbReference type="PIRNR" id="PIRNR005096"/>
    </source>
</evidence>
<evidence type="ECO:0000256" key="7">
    <source>
        <dbReference type="ARBA" id="ARBA00014165"/>
    </source>
</evidence>
<dbReference type="PANTHER" id="PTHR10091:SF0">
    <property type="entry name" value="GALACTOSE MUTAROTASE"/>
    <property type="match status" value="1"/>
</dbReference>
<reference evidence="13" key="1">
    <citation type="submission" date="2024-03" db="EMBL/GenBank/DDBJ databases">
        <title>Chitinophaga horti sp. nov., isolated from garden soil.</title>
        <authorList>
            <person name="Lee D.S."/>
            <person name="Han D.M."/>
            <person name="Baek J.H."/>
            <person name="Choi D.G."/>
            <person name="Jeon J.H."/>
            <person name="Jeon C.O."/>
        </authorList>
    </citation>
    <scope>NUCLEOTIDE SEQUENCE [LARGE SCALE GENOMIC DNA]</scope>
    <source>
        <strain evidence="13">GPA1</strain>
    </source>
</reference>
<comment type="similarity">
    <text evidence="4 11">Belongs to the aldose epimerase family.</text>
</comment>
<dbReference type="InterPro" id="IPR008183">
    <property type="entry name" value="Aldose_1/G6P_1-epimerase"/>
</dbReference>
<dbReference type="PROSITE" id="PS00545">
    <property type="entry name" value="ALDOSE_1_EPIMERASE"/>
    <property type="match status" value="1"/>
</dbReference>
<dbReference type="EC" id="5.1.3.3" evidence="6 11"/>
<dbReference type="InterPro" id="IPR047215">
    <property type="entry name" value="Galactose_mutarotase-like"/>
</dbReference>
<comment type="cofactor">
    <cofactor evidence="2">
        <name>Ca(2+)</name>
        <dbReference type="ChEBI" id="CHEBI:29108"/>
    </cofactor>
</comment>
<evidence type="ECO:0000256" key="8">
    <source>
        <dbReference type="ARBA" id="ARBA00022837"/>
    </source>
</evidence>
<evidence type="ECO:0000256" key="5">
    <source>
        <dbReference type="ARBA" id="ARBA00011245"/>
    </source>
</evidence>
<name>A0ABZ2YQU7_9BACT</name>
<dbReference type="InterPro" id="IPR011013">
    <property type="entry name" value="Gal_mutarotase_sf_dom"/>
</dbReference>
<evidence type="ECO:0000256" key="4">
    <source>
        <dbReference type="ARBA" id="ARBA00006206"/>
    </source>
</evidence>
<dbReference type="GO" id="GO:0016853">
    <property type="term" value="F:isomerase activity"/>
    <property type="evidence" value="ECO:0007669"/>
    <property type="project" value="UniProtKB-KW"/>
</dbReference>
<accession>A0ABZ2YQU7</accession>
<proteinExistence type="inferred from homology"/>
<dbReference type="CDD" id="cd09019">
    <property type="entry name" value="galactose_mutarotase_like"/>
    <property type="match status" value="1"/>
</dbReference>
<dbReference type="InterPro" id="IPR014718">
    <property type="entry name" value="GH-type_carb-bd"/>
</dbReference>
<dbReference type="NCBIfam" id="NF008277">
    <property type="entry name" value="PRK11055.1"/>
    <property type="match status" value="1"/>
</dbReference>